<dbReference type="AlphaFoldDB" id="A0A1D1VVT3"/>
<keyword evidence="2" id="KW-1185">Reference proteome</keyword>
<protein>
    <submittedName>
        <fullName evidence="1">Uncharacterized protein</fullName>
    </submittedName>
</protein>
<dbReference type="EMBL" id="BDGG01000012">
    <property type="protein sequence ID" value="GAV05575.1"/>
    <property type="molecule type" value="Genomic_DNA"/>
</dbReference>
<organism evidence="1 2">
    <name type="scientific">Ramazzottius varieornatus</name>
    <name type="common">Water bear</name>
    <name type="synonym">Tardigrade</name>
    <dbReference type="NCBI Taxonomy" id="947166"/>
    <lineage>
        <taxon>Eukaryota</taxon>
        <taxon>Metazoa</taxon>
        <taxon>Ecdysozoa</taxon>
        <taxon>Tardigrada</taxon>
        <taxon>Eutardigrada</taxon>
        <taxon>Parachela</taxon>
        <taxon>Hypsibioidea</taxon>
        <taxon>Ramazzottiidae</taxon>
        <taxon>Ramazzottius</taxon>
    </lineage>
</organism>
<accession>A0A1D1VVT3</accession>
<name>A0A1D1VVT3_RAMVA</name>
<evidence type="ECO:0000313" key="1">
    <source>
        <dbReference type="EMBL" id="GAV05575.1"/>
    </source>
</evidence>
<comment type="caution">
    <text evidence="1">The sequence shown here is derived from an EMBL/GenBank/DDBJ whole genome shotgun (WGS) entry which is preliminary data.</text>
</comment>
<gene>
    <name evidence="1" type="primary">RvY_15680-1</name>
    <name evidence="1" type="synonym">RvY_15680.1</name>
    <name evidence="1" type="ORF">RvY_15680</name>
</gene>
<evidence type="ECO:0000313" key="2">
    <source>
        <dbReference type="Proteomes" id="UP000186922"/>
    </source>
</evidence>
<sequence length="266" mass="30191">MRMHVKTTFHKSSVQKRAMVLHERPENMPAKTRINKLRRLWFSSLAAASVPILASDKFRHFLRTFVEGGAAIPQRPRSPPSGPESGHPCPPNDCCSSLSFATSTSRRKRQHVVCHPCNKNVITLGTKQTVFDSDLERQRRTKKHGKRTSQHTLLKPHYHASSSGITKQKDWNIKSVICPACNKPVTAFTCSMRMHVKTTFHKSSVQKRAMVLHERPENMPAKTRINKLRRLWFSSLAAASVPILASDKFRHFLRTFVEGGAAIPQR</sequence>
<dbReference type="Proteomes" id="UP000186922">
    <property type="component" value="Unassembled WGS sequence"/>
</dbReference>
<reference evidence="1 2" key="1">
    <citation type="journal article" date="2016" name="Nat. Commun.">
        <title>Extremotolerant tardigrade genome and improved radiotolerance of human cultured cells by tardigrade-unique protein.</title>
        <authorList>
            <person name="Hashimoto T."/>
            <person name="Horikawa D.D."/>
            <person name="Saito Y."/>
            <person name="Kuwahara H."/>
            <person name="Kozuka-Hata H."/>
            <person name="Shin-I T."/>
            <person name="Minakuchi Y."/>
            <person name="Ohishi K."/>
            <person name="Motoyama A."/>
            <person name="Aizu T."/>
            <person name="Enomoto A."/>
            <person name="Kondo K."/>
            <person name="Tanaka S."/>
            <person name="Hara Y."/>
            <person name="Koshikawa S."/>
            <person name="Sagara H."/>
            <person name="Miura T."/>
            <person name="Yokobori S."/>
            <person name="Miyagawa K."/>
            <person name="Suzuki Y."/>
            <person name="Kubo T."/>
            <person name="Oyama M."/>
            <person name="Kohara Y."/>
            <person name="Fujiyama A."/>
            <person name="Arakawa K."/>
            <person name="Katayama T."/>
            <person name="Toyoda A."/>
            <person name="Kunieda T."/>
        </authorList>
    </citation>
    <scope>NUCLEOTIDE SEQUENCE [LARGE SCALE GENOMIC DNA]</scope>
    <source>
        <strain evidence="1 2">YOKOZUNA-1</strain>
    </source>
</reference>
<proteinExistence type="predicted"/>